<feature type="region of interest" description="Disordered" evidence="1">
    <location>
        <begin position="59"/>
        <end position="114"/>
    </location>
</feature>
<dbReference type="Ensembl" id="ENSPTIT00000014722.1">
    <property type="protein sequence ID" value="ENSPTIP00000010750.1"/>
    <property type="gene ID" value="ENSPTIG00000011426.1"/>
</dbReference>
<protein>
    <submittedName>
        <fullName evidence="2">Uncharacterized protein</fullName>
    </submittedName>
</protein>
<evidence type="ECO:0000313" key="2">
    <source>
        <dbReference type="Ensembl" id="ENSPTIP00000010750.1"/>
    </source>
</evidence>
<sequence length="147" mass="15186">MTAMLGDAIMLVRGLAKLAQAAVETQLQHLGLGGELVLAARALQSTAAEQIGLVLGKVQGQDRREEPYAEGFDDPEAEFSGPQTAGAPTDFSAASSPDRSPSEGPAPAYVASGPFREAGLPGQFGSPCPGGLRRSLFRWRPGAAPVL</sequence>
<reference evidence="2" key="2">
    <citation type="submission" date="2025-09" db="UniProtKB">
        <authorList>
            <consortium name="Ensembl"/>
        </authorList>
    </citation>
    <scope>IDENTIFICATION</scope>
</reference>
<proteinExistence type="predicted"/>
<evidence type="ECO:0000313" key="3">
    <source>
        <dbReference type="Proteomes" id="UP000675900"/>
    </source>
</evidence>
<dbReference type="AlphaFoldDB" id="A0A8C9M705"/>
<reference evidence="2" key="1">
    <citation type="submission" date="2025-08" db="UniProtKB">
        <authorList>
            <consortium name="Ensembl"/>
        </authorList>
    </citation>
    <scope>IDENTIFICATION</scope>
</reference>
<evidence type="ECO:0000256" key="1">
    <source>
        <dbReference type="SAM" id="MobiDB-lite"/>
    </source>
</evidence>
<keyword evidence="3" id="KW-1185">Reference proteome</keyword>
<organism evidence="2 3">
    <name type="scientific">Panthera tigris altaica</name>
    <name type="common">Siberian tiger</name>
    <dbReference type="NCBI Taxonomy" id="74533"/>
    <lineage>
        <taxon>Eukaryota</taxon>
        <taxon>Metazoa</taxon>
        <taxon>Chordata</taxon>
        <taxon>Craniata</taxon>
        <taxon>Vertebrata</taxon>
        <taxon>Euteleostomi</taxon>
        <taxon>Mammalia</taxon>
        <taxon>Eutheria</taxon>
        <taxon>Laurasiatheria</taxon>
        <taxon>Carnivora</taxon>
        <taxon>Feliformia</taxon>
        <taxon>Felidae</taxon>
        <taxon>Pantherinae</taxon>
        <taxon>Panthera</taxon>
    </lineage>
</organism>
<accession>A0A8C9M705</accession>
<dbReference type="GeneTree" id="ENSGT00930000152670"/>
<dbReference type="Proteomes" id="UP000675900">
    <property type="component" value="Unassembled WGS sequence"/>
</dbReference>
<name>A0A8C9M705_PANTA</name>